<accession>A0A9P7DCG1</accession>
<dbReference type="GeneID" id="64605611"/>
<evidence type="ECO:0000256" key="3">
    <source>
        <dbReference type="ARBA" id="ARBA00008802"/>
    </source>
</evidence>
<organism evidence="12 13">
    <name type="scientific">Suillus plorans</name>
    <dbReference type="NCBI Taxonomy" id="116603"/>
    <lineage>
        <taxon>Eukaryota</taxon>
        <taxon>Fungi</taxon>
        <taxon>Dikarya</taxon>
        <taxon>Basidiomycota</taxon>
        <taxon>Agaricomycotina</taxon>
        <taxon>Agaricomycetes</taxon>
        <taxon>Agaricomycetidae</taxon>
        <taxon>Boletales</taxon>
        <taxon>Suillineae</taxon>
        <taxon>Suillaceae</taxon>
        <taxon>Suillus</taxon>
    </lineage>
</organism>
<dbReference type="SUPFAM" id="SSF51905">
    <property type="entry name" value="FAD/NAD(P)-binding domain"/>
    <property type="match status" value="1"/>
</dbReference>
<evidence type="ECO:0000256" key="10">
    <source>
        <dbReference type="RuleBase" id="RU367121"/>
    </source>
</evidence>
<protein>
    <recommendedName>
        <fullName evidence="4 10">Squalene monooxygenase</fullName>
        <ecNumber evidence="4 10">1.14.14.17</ecNumber>
    </recommendedName>
</protein>
<dbReference type="InterPro" id="IPR036188">
    <property type="entry name" value="FAD/NAD-bd_sf"/>
</dbReference>
<dbReference type="OrthoDB" id="1678617at2759"/>
<dbReference type="PANTHER" id="PTHR10835:SF0">
    <property type="entry name" value="SQUALENE MONOOXYGENASE"/>
    <property type="match status" value="1"/>
</dbReference>
<evidence type="ECO:0000256" key="1">
    <source>
        <dbReference type="ARBA" id="ARBA00001974"/>
    </source>
</evidence>
<sequence length="364" mass="39588">MAKPDRMVAELLQPGGVMSLKQLGLESCLGAFDSSPLSGFYVMRGADNGIYAPFPEGHEARAFEHGAFVMALRDRARRAPNVEFIETTVTALLENEDTNRIIGVSACKTGGQPEAYFADLVVVADGGLSKFRTAVLGHMPYEPSQMGYLAGLIVKDLTLPVAKCATMIVLKRAGPVVLYELPNNECRMLVEFKEPPPDLKEHILRDVVPQLPASLRAPILNALETSRLRRAPHYYLPSMKQGESSKAGALLMGDSLNMRHPLTAGGMTVALNDAVILSDLLADIESFGNWNEVSAVLRKWHHLRKPLASTINTMSMSWAGLFAAEGEAFDIMQDGAFKFFGKGPEYSEEPMALAAGIAKSPLRL</sequence>
<dbReference type="AlphaFoldDB" id="A0A9P7DCG1"/>
<evidence type="ECO:0000256" key="2">
    <source>
        <dbReference type="ARBA" id="ARBA00004154"/>
    </source>
</evidence>
<evidence type="ECO:0000259" key="11">
    <source>
        <dbReference type="Pfam" id="PF08491"/>
    </source>
</evidence>
<evidence type="ECO:0000256" key="4">
    <source>
        <dbReference type="ARBA" id="ARBA00012312"/>
    </source>
</evidence>
<comment type="cofactor">
    <cofactor evidence="1 10">
        <name>FAD</name>
        <dbReference type="ChEBI" id="CHEBI:57692"/>
    </cofactor>
</comment>
<dbReference type="GO" id="GO:0004506">
    <property type="term" value="F:squalene monooxygenase activity"/>
    <property type="evidence" value="ECO:0007669"/>
    <property type="project" value="UniProtKB-UniRule"/>
</dbReference>
<keyword evidence="8 10" id="KW-0560">Oxidoreductase</keyword>
<name>A0A9P7DCG1_9AGAM</name>
<comment type="similarity">
    <text evidence="3 10">Belongs to the squalene monooxygenase family.</text>
</comment>
<keyword evidence="6 10" id="KW-0274">FAD</keyword>
<proteinExistence type="inferred from homology"/>
<feature type="non-terminal residue" evidence="12">
    <location>
        <position position="1"/>
    </location>
</feature>
<evidence type="ECO:0000313" key="12">
    <source>
        <dbReference type="EMBL" id="KAG1788430.1"/>
    </source>
</evidence>
<evidence type="ECO:0000256" key="7">
    <source>
        <dbReference type="ARBA" id="ARBA00022848"/>
    </source>
</evidence>
<evidence type="ECO:0000256" key="6">
    <source>
        <dbReference type="ARBA" id="ARBA00022827"/>
    </source>
</evidence>
<keyword evidence="7" id="KW-0492">Microsome</keyword>
<comment type="caution">
    <text evidence="12">The sequence shown here is derived from an EMBL/GenBank/DDBJ whole genome shotgun (WGS) entry which is preliminary data.</text>
</comment>
<dbReference type="Proteomes" id="UP000719766">
    <property type="component" value="Unassembled WGS sequence"/>
</dbReference>
<dbReference type="GO" id="GO:0005789">
    <property type="term" value="C:endoplasmic reticulum membrane"/>
    <property type="evidence" value="ECO:0007669"/>
    <property type="project" value="UniProtKB-SubCell"/>
</dbReference>
<keyword evidence="13" id="KW-1185">Reference proteome</keyword>
<keyword evidence="9" id="KW-0472">Membrane</keyword>
<comment type="subcellular location">
    <subcellularLocation>
        <location evidence="10">Endoplasmic reticulum membrane</location>
        <topology evidence="10">Multi-pass membrane protein</topology>
    </subcellularLocation>
    <subcellularLocation>
        <location evidence="2">Microsome membrane</location>
        <topology evidence="2">Multi-pass membrane protein</topology>
    </subcellularLocation>
</comment>
<feature type="domain" description="Squalene epoxidase" evidence="11">
    <location>
        <begin position="117"/>
        <end position="364"/>
    </location>
</feature>
<keyword evidence="10" id="KW-0256">Endoplasmic reticulum</keyword>
<evidence type="ECO:0000256" key="9">
    <source>
        <dbReference type="ARBA" id="ARBA00023136"/>
    </source>
</evidence>
<dbReference type="EMBL" id="JABBWE010000068">
    <property type="protein sequence ID" value="KAG1788430.1"/>
    <property type="molecule type" value="Genomic_DNA"/>
</dbReference>
<dbReference type="GO" id="GO:0050660">
    <property type="term" value="F:flavin adenine dinucleotide binding"/>
    <property type="evidence" value="ECO:0007669"/>
    <property type="project" value="UniProtKB-UniRule"/>
</dbReference>
<dbReference type="EC" id="1.14.14.17" evidence="4 10"/>
<dbReference type="Gene3D" id="3.50.50.60">
    <property type="entry name" value="FAD/NAD(P)-binding domain"/>
    <property type="match status" value="1"/>
</dbReference>
<dbReference type="PANTHER" id="PTHR10835">
    <property type="entry name" value="SQUALENE MONOOXYGENASE"/>
    <property type="match status" value="1"/>
</dbReference>
<dbReference type="InterPro" id="IPR040125">
    <property type="entry name" value="Squalene_monox"/>
</dbReference>
<dbReference type="InterPro" id="IPR013698">
    <property type="entry name" value="Squalene_epoxidase"/>
</dbReference>
<dbReference type="RefSeq" id="XP_041155658.1">
    <property type="nucleotide sequence ID" value="XM_041311847.1"/>
</dbReference>
<evidence type="ECO:0000256" key="8">
    <source>
        <dbReference type="ARBA" id="ARBA00023002"/>
    </source>
</evidence>
<dbReference type="Pfam" id="PF08491">
    <property type="entry name" value="SE"/>
    <property type="match status" value="1"/>
</dbReference>
<comment type="catalytic activity">
    <reaction evidence="10">
        <text>squalene + reduced [NADPH--hemoprotein reductase] + O2 = (S)-2,3-epoxysqualene + oxidized [NADPH--hemoprotein reductase] + H2O + H(+)</text>
        <dbReference type="Rhea" id="RHEA:25282"/>
        <dbReference type="Rhea" id="RHEA-COMP:11964"/>
        <dbReference type="Rhea" id="RHEA-COMP:11965"/>
        <dbReference type="ChEBI" id="CHEBI:15377"/>
        <dbReference type="ChEBI" id="CHEBI:15378"/>
        <dbReference type="ChEBI" id="CHEBI:15379"/>
        <dbReference type="ChEBI" id="CHEBI:15440"/>
        <dbReference type="ChEBI" id="CHEBI:15441"/>
        <dbReference type="ChEBI" id="CHEBI:57618"/>
        <dbReference type="ChEBI" id="CHEBI:58210"/>
        <dbReference type="EC" id="1.14.14.17"/>
    </reaction>
</comment>
<keyword evidence="5 10" id="KW-0285">Flavoprotein</keyword>
<gene>
    <name evidence="12" type="ORF">HD556DRAFT_857687</name>
</gene>
<evidence type="ECO:0000313" key="13">
    <source>
        <dbReference type="Proteomes" id="UP000719766"/>
    </source>
</evidence>
<evidence type="ECO:0000256" key="5">
    <source>
        <dbReference type="ARBA" id="ARBA00022630"/>
    </source>
</evidence>
<comment type="function">
    <text evidence="10">Catalyzes the stereospecific oxidation of squalene to (S)-2,3-epoxysqualene, and is considered to be a rate-limiting enzyme in steroid biosynthesis.</text>
</comment>
<reference evidence="12" key="1">
    <citation type="journal article" date="2020" name="New Phytol.">
        <title>Comparative genomics reveals dynamic genome evolution in host specialist ectomycorrhizal fungi.</title>
        <authorList>
            <person name="Lofgren L.A."/>
            <person name="Nguyen N.H."/>
            <person name="Vilgalys R."/>
            <person name="Ruytinx J."/>
            <person name="Liao H.L."/>
            <person name="Branco S."/>
            <person name="Kuo A."/>
            <person name="LaButti K."/>
            <person name="Lipzen A."/>
            <person name="Andreopoulos W."/>
            <person name="Pangilinan J."/>
            <person name="Riley R."/>
            <person name="Hundley H."/>
            <person name="Na H."/>
            <person name="Barry K."/>
            <person name="Grigoriev I.V."/>
            <person name="Stajich J.E."/>
            <person name="Kennedy P.G."/>
        </authorList>
    </citation>
    <scope>NUCLEOTIDE SEQUENCE</scope>
    <source>
        <strain evidence="12">S12</strain>
    </source>
</reference>
<dbReference type="GO" id="GO:0006696">
    <property type="term" value="P:ergosterol biosynthetic process"/>
    <property type="evidence" value="ECO:0007669"/>
    <property type="project" value="TreeGrafter"/>
</dbReference>